<dbReference type="EMBL" id="JADLRE010000014">
    <property type="protein sequence ID" value="MBF6227229.1"/>
    <property type="molecule type" value="Genomic_DNA"/>
</dbReference>
<dbReference type="Proteomes" id="UP000807309">
    <property type="component" value="Unassembled WGS sequence"/>
</dbReference>
<keyword evidence="3" id="KW-1185">Reference proteome</keyword>
<dbReference type="RefSeq" id="WP_195034262.1">
    <property type="nucleotide sequence ID" value="NZ_JADLRE010000014.1"/>
</dbReference>
<accession>A0ABS0CA67</accession>
<gene>
    <name evidence="2" type="ORF">IU470_19235</name>
</gene>
<proteinExistence type="predicted"/>
<evidence type="ECO:0000256" key="1">
    <source>
        <dbReference type="SAM" id="MobiDB-lite"/>
    </source>
</evidence>
<sequence length="60" mass="6523">MGVIGELFPGKKLTHEGSEDSDGQPHTPRFDIDLDTGVVRVPRADRPTAEERAGDRPQPA</sequence>
<evidence type="ECO:0000313" key="3">
    <source>
        <dbReference type="Proteomes" id="UP000807309"/>
    </source>
</evidence>
<reference evidence="2 3" key="1">
    <citation type="submission" date="2020-10" db="EMBL/GenBank/DDBJ databases">
        <title>Identification of Nocardia species via Next-generation sequencing and recognition of intraspecies genetic diversity.</title>
        <authorList>
            <person name="Li P."/>
            <person name="Li P."/>
            <person name="Lu B."/>
        </authorList>
    </citation>
    <scope>NUCLEOTIDE SEQUENCE [LARGE SCALE GENOMIC DNA]</scope>
    <source>
        <strain evidence="2 3">N-11</strain>
    </source>
</reference>
<feature type="region of interest" description="Disordered" evidence="1">
    <location>
        <begin position="1"/>
        <end position="60"/>
    </location>
</feature>
<comment type="caution">
    <text evidence="2">The sequence shown here is derived from an EMBL/GenBank/DDBJ whole genome shotgun (WGS) entry which is preliminary data.</text>
</comment>
<feature type="compositionally biased region" description="Basic and acidic residues" evidence="1">
    <location>
        <begin position="42"/>
        <end position="60"/>
    </location>
</feature>
<organism evidence="2 3">
    <name type="scientific">Nocardia abscessus</name>
    <dbReference type="NCBI Taxonomy" id="120957"/>
    <lineage>
        <taxon>Bacteria</taxon>
        <taxon>Bacillati</taxon>
        <taxon>Actinomycetota</taxon>
        <taxon>Actinomycetes</taxon>
        <taxon>Mycobacteriales</taxon>
        <taxon>Nocardiaceae</taxon>
        <taxon>Nocardia</taxon>
    </lineage>
</organism>
<name>A0ABS0CA67_9NOCA</name>
<protein>
    <submittedName>
        <fullName evidence="2">Uncharacterized protein</fullName>
    </submittedName>
</protein>
<evidence type="ECO:0000313" key="2">
    <source>
        <dbReference type="EMBL" id="MBF6227229.1"/>
    </source>
</evidence>